<protein>
    <submittedName>
        <fullName evidence="2">Uncharacterized protein</fullName>
    </submittedName>
</protein>
<keyword evidence="1" id="KW-0175">Coiled coil</keyword>
<proteinExistence type="predicted"/>
<reference evidence="2" key="1">
    <citation type="submission" date="2021-09" db="EMBL/GenBank/DDBJ databases">
        <authorList>
            <consortium name="AG Swart"/>
            <person name="Singh M."/>
            <person name="Singh A."/>
            <person name="Seah K."/>
            <person name="Emmerich C."/>
        </authorList>
    </citation>
    <scope>NUCLEOTIDE SEQUENCE</scope>
    <source>
        <strain evidence="2">ATCC30299</strain>
    </source>
</reference>
<dbReference type="AlphaFoldDB" id="A0AAU9JIN7"/>
<feature type="coiled-coil region" evidence="1">
    <location>
        <begin position="277"/>
        <end position="329"/>
    </location>
</feature>
<organism evidence="2 3">
    <name type="scientific">Blepharisma stoltei</name>
    <dbReference type="NCBI Taxonomy" id="1481888"/>
    <lineage>
        <taxon>Eukaryota</taxon>
        <taxon>Sar</taxon>
        <taxon>Alveolata</taxon>
        <taxon>Ciliophora</taxon>
        <taxon>Postciliodesmatophora</taxon>
        <taxon>Heterotrichea</taxon>
        <taxon>Heterotrichida</taxon>
        <taxon>Blepharismidae</taxon>
        <taxon>Blepharisma</taxon>
    </lineage>
</organism>
<evidence type="ECO:0000313" key="2">
    <source>
        <dbReference type="EMBL" id="CAG9327837.1"/>
    </source>
</evidence>
<gene>
    <name evidence="2" type="ORF">BSTOLATCC_MIC44463</name>
</gene>
<name>A0AAU9JIN7_9CILI</name>
<keyword evidence="3" id="KW-1185">Reference proteome</keyword>
<accession>A0AAU9JIN7</accession>
<dbReference type="Proteomes" id="UP001162131">
    <property type="component" value="Unassembled WGS sequence"/>
</dbReference>
<feature type="coiled-coil region" evidence="1">
    <location>
        <begin position="93"/>
        <end position="120"/>
    </location>
</feature>
<comment type="caution">
    <text evidence="2">The sequence shown here is derived from an EMBL/GenBank/DDBJ whole genome shotgun (WGS) entry which is preliminary data.</text>
</comment>
<evidence type="ECO:0000256" key="1">
    <source>
        <dbReference type="SAM" id="Coils"/>
    </source>
</evidence>
<dbReference type="EMBL" id="CAJZBQ010000044">
    <property type="protein sequence ID" value="CAG9327837.1"/>
    <property type="molecule type" value="Genomic_DNA"/>
</dbReference>
<evidence type="ECO:0000313" key="3">
    <source>
        <dbReference type="Proteomes" id="UP001162131"/>
    </source>
</evidence>
<sequence length="444" mass="51488">MNLEPVYSSSSYFTNKETIVETLQKDAEYYTRKLEHSRKQADILNQELEETKSKILAHRSSRLSFSESKAKIHSLIAKAAWLEDKLALEKSKLNKSFLENKQLKEKIEFLRRERQLHQKVSTSSSQDLRKMRSLTDRIKNKNFHYKSETENVIEKIELAKAKFARSKTNLRSQIFNLENNLNKSFDSSPEVADVKRPKTPMEMYNLNKYFTEKFGEVGKGKYAEIDKFRKNRKTLISAFNEMRGHDLTIPEVVKAYLSYINQYNSLCKTLGELSESVDKVTSEIKNNRDEISAYKSNAIGERAKDKLKYEALKVKISKIQEELNRKNTATDKISNQLAIISIPLRLIRSWSHNLKGKIPQTNDLNDTEVIFHSAKEADEFVDILSFLKFIKPKPENQTMPKTQVKRKTLKFGEDIEGGNNAEDDKPFSVDRFRAVAKEFAFKAN</sequence>